<dbReference type="EMBL" id="CAJOBR010030233">
    <property type="protein sequence ID" value="CAF4989976.1"/>
    <property type="molecule type" value="Genomic_DNA"/>
</dbReference>
<comment type="caution">
    <text evidence="1">The sequence shown here is derived from an EMBL/GenBank/DDBJ whole genome shotgun (WGS) entry which is preliminary data.</text>
</comment>
<dbReference type="Proteomes" id="UP000663848">
    <property type="component" value="Unassembled WGS sequence"/>
</dbReference>
<gene>
    <name evidence="1" type="ORF">QYT958_LOCUS36999</name>
</gene>
<sequence>MNFTDFEQYFYRDPIVESITTGGNFQLLDITDDEKKQTEEFIHKNGVNGLDNYLSQRLNAWKQHPLDIAVVGS</sequence>
<protein>
    <submittedName>
        <fullName evidence="1">Uncharacterized protein</fullName>
    </submittedName>
</protein>
<reference evidence="1" key="1">
    <citation type="submission" date="2021-02" db="EMBL/GenBank/DDBJ databases">
        <authorList>
            <person name="Nowell W R."/>
        </authorList>
    </citation>
    <scope>NUCLEOTIDE SEQUENCE</scope>
</reference>
<evidence type="ECO:0000313" key="1">
    <source>
        <dbReference type="EMBL" id="CAF4989976.1"/>
    </source>
</evidence>
<proteinExistence type="predicted"/>
<dbReference type="AlphaFoldDB" id="A0A822AII3"/>
<name>A0A822AII3_9BILA</name>
<organism evidence="1 2">
    <name type="scientific">Rotaria socialis</name>
    <dbReference type="NCBI Taxonomy" id="392032"/>
    <lineage>
        <taxon>Eukaryota</taxon>
        <taxon>Metazoa</taxon>
        <taxon>Spiralia</taxon>
        <taxon>Gnathifera</taxon>
        <taxon>Rotifera</taxon>
        <taxon>Eurotatoria</taxon>
        <taxon>Bdelloidea</taxon>
        <taxon>Philodinida</taxon>
        <taxon>Philodinidae</taxon>
        <taxon>Rotaria</taxon>
    </lineage>
</organism>
<accession>A0A822AII3</accession>
<evidence type="ECO:0000313" key="2">
    <source>
        <dbReference type="Proteomes" id="UP000663848"/>
    </source>
</evidence>
<feature type="non-terminal residue" evidence="1">
    <location>
        <position position="1"/>
    </location>
</feature>